<dbReference type="AlphaFoldDB" id="A0A085LXZ7"/>
<dbReference type="Proteomes" id="UP000030764">
    <property type="component" value="Unassembled WGS sequence"/>
</dbReference>
<sequence>MRRFFRTFSLTSKRAFWYLRFKSYGLIGSVGESNQLEQPDSSYGTCRLRAGNRCTTAILTVILRVTDAEFEEKVTDQKELKSPKIATVVEKNELEQPDKSCREVPSACTAPLCNYTSYCYPASQDGEYKEKLTDEKLLKNAKID</sequence>
<evidence type="ECO:0000313" key="2">
    <source>
        <dbReference type="Proteomes" id="UP000030764"/>
    </source>
</evidence>
<keyword evidence="2" id="KW-1185">Reference proteome</keyword>
<dbReference type="EMBL" id="KL363263">
    <property type="protein sequence ID" value="KFD49843.1"/>
    <property type="molecule type" value="Genomic_DNA"/>
</dbReference>
<name>A0A085LXZ7_9BILA</name>
<evidence type="ECO:0000313" key="1">
    <source>
        <dbReference type="EMBL" id="KFD49843.1"/>
    </source>
</evidence>
<organism evidence="1 2">
    <name type="scientific">Trichuris suis</name>
    <name type="common">pig whipworm</name>
    <dbReference type="NCBI Taxonomy" id="68888"/>
    <lineage>
        <taxon>Eukaryota</taxon>
        <taxon>Metazoa</taxon>
        <taxon>Ecdysozoa</taxon>
        <taxon>Nematoda</taxon>
        <taxon>Enoplea</taxon>
        <taxon>Dorylaimia</taxon>
        <taxon>Trichinellida</taxon>
        <taxon>Trichuridae</taxon>
        <taxon>Trichuris</taxon>
    </lineage>
</organism>
<protein>
    <submittedName>
        <fullName evidence="1">Uncharacterized protein</fullName>
    </submittedName>
</protein>
<gene>
    <name evidence="1" type="ORF">M513_09310</name>
</gene>
<proteinExistence type="predicted"/>
<accession>A0A085LXZ7</accession>
<reference evidence="1 2" key="1">
    <citation type="journal article" date="2014" name="Nat. Genet.">
        <title>Genome and transcriptome of the porcine whipworm Trichuris suis.</title>
        <authorList>
            <person name="Jex A.R."/>
            <person name="Nejsum P."/>
            <person name="Schwarz E.M."/>
            <person name="Hu L."/>
            <person name="Young N.D."/>
            <person name="Hall R.S."/>
            <person name="Korhonen P.K."/>
            <person name="Liao S."/>
            <person name="Thamsborg S."/>
            <person name="Xia J."/>
            <person name="Xu P."/>
            <person name="Wang S."/>
            <person name="Scheerlinck J.P."/>
            <person name="Hofmann A."/>
            <person name="Sternberg P.W."/>
            <person name="Wang J."/>
            <person name="Gasser R.B."/>
        </authorList>
    </citation>
    <scope>NUCLEOTIDE SEQUENCE [LARGE SCALE GENOMIC DNA]</scope>
    <source>
        <strain evidence="1">DCEP-RM93M</strain>
    </source>
</reference>